<comment type="subcellular location">
    <subcellularLocation>
        <location evidence="1">Cell membrane</location>
        <topology evidence="1">Multi-pass membrane protein</topology>
    </subcellularLocation>
</comment>
<protein>
    <submittedName>
        <fullName evidence="8">DoxX family protein</fullName>
    </submittedName>
    <submittedName>
        <fullName evidence="9">Oxidoreductase</fullName>
    </submittedName>
</protein>
<reference evidence="9 10" key="1">
    <citation type="submission" date="2016-10" db="EMBL/GenBank/DDBJ databases">
        <authorList>
            <person name="Varghese N."/>
            <person name="Submissions S."/>
        </authorList>
    </citation>
    <scope>NUCLEOTIDE SEQUENCE [LARGE SCALE GENOMIC DNA]</scope>
    <source>
        <strain evidence="9 10">BS2771</strain>
    </source>
</reference>
<name>A0A5B2UP29_9PSED</name>
<evidence type="ECO:0000256" key="6">
    <source>
        <dbReference type="ARBA" id="ARBA00023136"/>
    </source>
</evidence>
<dbReference type="InterPro" id="IPR032808">
    <property type="entry name" value="DoxX"/>
</dbReference>
<dbReference type="EMBL" id="VUOL01000011">
    <property type="protein sequence ID" value="KAA2228152.1"/>
    <property type="molecule type" value="Genomic_DNA"/>
</dbReference>
<dbReference type="AlphaFoldDB" id="A0A5B2UP29"/>
<evidence type="ECO:0000313" key="8">
    <source>
        <dbReference type="EMBL" id="KAA2228152.1"/>
    </source>
</evidence>
<evidence type="ECO:0000313" key="11">
    <source>
        <dbReference type="Proteomes" id="UP000325296"/>
    </source>
</evidence>
<dbReference type="OrthoDB" id="121744at2"/>
<evidence type="ECO:0000256" key="2">
    <source>
        <dbReference type="ARBA" id="ARBA00006679"/>
    </source>
</evidence>
<proteinExistence type="inferred from homology"/>
<sequence>MNTTAPSLIARVIQTFEKIPYSLIALVARFSIAAVFWKSGQTKVQGFAVDLVDGTFELGVPHLANSTVPLFQSEYRIPFVPAEVAAYLATFAEHFFPILILLGLATRFSALALLGMTLVIQLFVYPDAYPTHGTWIALLLVLMAKGPGRVSIDHWITRRWR</sequence>
<keyword evidence="5 7" id="KW-1133">Transmembrane helix</keyword>
<dbReference type="EMBL" id="LT629800">
    <property type="protein sequence ID" value="SDU83333.1"/>
    <property type="molecule type" value="Genomic_DNA"/>
</dbReference>
<gene>
    <name evidence="8" type="ORF">F1720_19165</name>
    <name evidence="9" type="ORF">SAMN04490181_0219</name>
</gene>
<evidence type="ECO:0000256" key="4">
    <source>
        <dbReference type="ARBA" id="ARBA00022692"/>
    </source>
</evidence>
<accession>A0A5B2UP29</accession>
<keyword evidence="3" id="KW-1003">Cell membrane</keyword>
<evidence type="ECO:0000256" key="3">
    <source>
        <dbReference type="ARBA" id="ARBA00022475"/>
    </source>
</evidence>
<evidence type="ECO:0000256" key="7">
    <source>
        <dbReference type="SAM" id="Phobius"/>
    </source>
</evidence>
<evidence type="ECO:0000256" key="5">
    <source>
        <dbReference type="ARBA" id="ARBA00022989"/>
    </source>
</evidence>
<dbReference type="PANTHER" id="PTHR33452">
    <property type="entry name" value="OXIDOREDUCTASE CATD-RELATED"/>
    <property type="match status" value="1"/>
</dbReference>
<keyword evidence="6 7" id="KW-0472">Membrane</keyword>
<organism evidence="8 11">
    <name type="scientific">Pseudomonas brenneri</name>
    <dbReference type="NCBI Taxonomy" id="129817"/>
    <lineage>
        <taxon>Bacteria</taxon>
        <taxon>Pseudomonadati</taxon>
        <taxon>Pseudomonadota</taxon>
        <taxon>Gammaproteobacteria</taxon>
        <taxon>Pseudomonadales</taxon>
        <taxon>Pseudomonadaceae</taxon>
        <taxon>Pseudomonas</taxon>
    </lineage>
</organism>
<dbReference type="InterPro" id="IPR051907">
    <property type="entry name" value="DoxX-like_oxidoreductase"/>
</dbReference>
<dbReference type="Proteomes" id="UP000199620">
    <property type="component" value="Chromosome I"/>
</dbReference>
<comment type="similarity">
    <text evidence="2">Belongs to the DoxX family.</text>
</comment>
<dbReference type="Proteomes" id="UP000325296">
    <property type="component" value="Unassembled WGS sequence"/>
</dbReference>
<dbReference type="PANTHER" id="PTHR33452:SF1">
    <property type="entry name" value="INNER MEMBRANE PROTEIN YPHA-RELATED"/>
    <property type="match status" value="1"/>
</dbReference>
<reference evidence="8 11" key="2">
    <citation type="submission" date="2019-09" db="EMBL/GenBank/DDBJ databases">
        <title>Draft genome sequence of Pseudomonas brenneri CCUG 51514(T).</title>
        <authorList>
            <person name="Tunovic T."/>
            <person name="Pineiro-Iglesias B."/>
            <person name="Unosson C."/>
            <person name="Inganas E."/>
            <person name="Ohlen M."/>
            <person name="Cardew S."/>
            <person name="Jensie-Markopoulos S."/>
            <person name="Salva-Serra F."/>
            <person name="Jaen-Luchoro D."/>
            <person name="Svensson-Stadler L."/>
            <person name="Chun J."/>
            <person name="Moore E."/>
        </authorList>
    </citation>
    <scope>NUCLEOTIDE SEQUENCE [LARGE SCALE GENOMIC DNA]</scope>
    <source>
        <strain evidence="8 11">CCUG 51514</strain>
    </source>
</reference>
<dbReference type="GO" id="GO:0005886">
    <property type="term" value="C:plasma membrane"/>
    <property type="evidence" value="ECO:0007669"/>
    <property type="project" value="UniProtKB-SubCell"/>
</dbReference>
<keyword evidence="4 7" id="KW-0812">Transmembrane</keyword>
<dbReference type="Pfam" id="PF07681">
    <property type="entry name" value="DoxX"/>
    <property type="match status" value="1"/>
</dbReference>
<dbReference type="RefSeq" id="WP_090290595.1">
    <property type="nucleotide sequence ID" value="NZ_BMNU01000008.1"/>
</dbReference>
<keyword evidence="10" id="KW-1185">Reference proteome</keyword>
<evidence type="ECO:0000313" key="9">
    <source>
        <dbReference type="EMBL" id="SDU83333.1"/>
    </source>
</evidence>
<evidence type="ECO:0000313" key="10">
    <source>
        <dbReference type="Proteomes" id="UP000199620"/>
    </source>
</evidence>
<feature type="transmembrane region" description="Helical" evidence="7">
    <location>
        <begin position="98"/>
        <end position="123"/>
    </location>
</feature>
<evidence type="ECO:0000256" key="1">
    <source>
        <dbReference type="ARBA" id="ARBA00004651"/>
    </source>
</evidence>
<feature type="transmembrane region" description="Helical" evidence="7">
    <location>
        <begin position="135"/>
        <end position="152"/>
    </location>
</feature>